<dbReference type="AlphaFoldDB" id="A0A4Q9VTJ7"/>
<evidence type="ECO:0000313" key="1">
    <source>
        <dbReference type="EMBL" id="TBW39036.1"/>
    </source>
</evidence>
<proteinExistence type="predicted"/>
<reference evidence="1 2" key="1">
    <citation type="submission" date="2019-02" db="EMBL/GenBank/DDBJ databases">
        <title>Siculibacillus lacustris gen. nov., sp. nov., a new rosette-forming bacterium isolated from a freshwater crater lake (Lake St. Ana, Romania).</title>
        <authorList>
            <person name="Felfoldi T."/>
            <person name="Marton Z."/>
            <person name="Szabo A."/>
            <person name="Mentes A."/>
            <person name="Boka K."/>
            <person name="Marialigeti K."/>
            <person name="Mathe I."/>
            <person name="Koncz M."/>
            <person name="Schumann P."/>
            <person name="Toth E."/>
        </authorList>
    </citation>
    <scope>NUCLEOTIDE SEQUENCE [LARGE SCALE GENOMIC DNA]</scope>
    <source>
        <strain evidence="1 2">SA-279</strain>
    </source>
</reference>
<dbReference type="EMBL" id="SJFN01000009">
    <property type="protein sequence ID" value="TBW39036.1"/>
    <property type="molecule type" value="Genomic_DNA"/>
</dbReference>
<comment type="caution">
    <text evidence="1">The sequence shown here is derived from an EMBL/GenBank/DDBJ whole genome shotgun (WGS) entry which is preliminary data.</text>
</comment>
<dbReference type="RefSeq" id="WP_131307943.1">
    <property type="nucleotide sequence ID" value="NZ_SJFN01000009.1"/>
</dbReference>
<evidence type="ECO:0000313" key="2">
    <source>
        <dbReference type="Proteomes" id="UP000292781"/>
    </source>
</evidence>
<protein>
    <submittedName>
        <fullName evidence="1">Uncharacterized protein</fullName>
    </submittedName>
</protein>
<dbReference type="OrthoDB" id="7282689at2"/>
<gene>
    <name evidence="1" type="ORF">EYW49_07860</name>
</gene>
<accession>A0A4Q9VTJ7</accession>
<sequence>MSEISDVVLPILQRIQADVGKVRADVTELKGDVRDQREILEQVKGYVTFTVGLHGENRADIQAIQTEITDLKKRLAVLESRS</sequence>
<keyword evidence="2" id="KW-1185">Reference proteome</keyword>
<organism evidence="1 2">
    <name type="scientific">Siculibacillus lacustris</name>
    <dbReference type="NCBI Taxonomy" id="1549641"/>
    <lineage>
        <taxon>Bacteria</taxon>
        <taxon>Pseudomonadati</taxon>
        <taxon>Pseudomonadota</taxon>
        <taxon>Alphaproteobacteria</taxon>
        <taxon>Hyphomicrobiales</taxon>
        <taxon>Ancalomicrobiaceae</taxon>
        <taxon>Siculibacillus</taxon>
    </lineage>
</organism>
<dbReference type="Proteomes" id="UP000292781">
    <property type="component" value="Unassembled WGS sequence"/>
</dbReference>
<name>A0A4Q9VTJ7_9HYPH</name>